<reference evidence="4 5" key="1">
    <citation type="submission" date="2024-03" db="EMBL/GenBank/DDBJ databases">
        <title>Draft genome sequence of Klenkia sp. LSe6-5.</title>
        <authorList>
            <person name="Duangmal K."/>
            <person name="Chantavorakit T."/>
        </authorList>
    </citation>
    <scope>NUCLEOTIDE SEQUENCE [LARGE SCALE GENOMIC DNA]</scope>
    <source>
        <strain evidence="4 5">LSe6-5</strain>
    </source>
</reference>
<protein>
    <submittedName>
        <fullName evidence="4">Polysaccharide deacetylase family protein</fullName>
        <ecNumber evidence="4">3.-.-.-</ecNumber>
    </submittedName>
</protein>
<dbReference type="Proteomes" id="UP001361570">
    <property type="component" value="Unassembled WGS sequence"/>
</dbReference>
<evidence type="ECO:0000256" key="1">
    <source>
        <dbReference type="ARBA" id="ARBA00004613"/>
    </source>
</evidence>
<proteinExistence type="predicted"/>
<dbReference type="CDD" id="cd10918">
    <property type="entry name" value="CE4_NodB_like_5s_6s"/>
    <property type="match status" value="1"/>
</dbReference>
<dbReference type="PROSITE" id="PS51677">
    <property type="entry name" value="NODB"/>
    <property type="match status" value="1"/>
</dbReference>
<gene>
    <name evidence="4" type="ORF">TEK04_15895</name>
</gene>
<accession>A0ABU8DWK9</accession>
<dbReference type="PANTHER" id="PTHR34216:SF3">
    <property type="entry name" value="POLY-BETA-1,6-N-ACETYL-D-GLUCOSAMINE N-DEACETYLASE"/>
    <property type="match status" value="1"/>
</dbReference>
<name>A0ABU8DWK9_9ACTN</name>
<dbReference type="PANTHER" id="PTHR34216">
    <property type="match status" value="1"/>
</dbReference>
<dbReference type="InterPro" id="IPR002509">
    <property type="entry name" value="NODB_dom"/>
</dbReference>
<dbReference type="InterPro" id="IPR051398">
    <property type="entry name" value="Polysacch_Deacetylase"/>
</dbReference>
<evidence type="ECO:0000313" key="4">
    <source>
        <dbReference type="EMBL" id="MEI4273209.1"/>
    </source>
</evidence>
<keyword evidence="4" id="KW-0378">Hydrolase</keyword>
<dbReference type="SUPFAM" id="SSF88713">
    <property type="entry name" value="Glycoside hydrolase/deacetylase"/>
    <property type="match status" value="1"/>
</dbReference>
<sequence length="252" mass="27927">MYHGFTAADEPLDLDQDPHELLLPLRRLREQIAELKRRDYRFLTEEEYLLERRAPTAGRSVLITIDDGMRSVLDIGAPVLEEEGVPSVLYVSAGLSLGDAAPPVDETHKPDGALLTADELAHLPARGMALGSHGWDHSTVVGSDDESLRAHTAGSRELLAQLIGSPPRTFAYPYGRWDDRSARAVAAAGYELAFSLQDGRDDFSVDRVDVKPGDSLTAFRIKLAPFFRTAWRATRRVPALSRAARTVTWRLR</sequence>
<dbReference type="EMBL" id="JBAPLU010000018">
    <property type="protein sequence ID" value="MEI4273209.1"/>
    <property type="molecule type" value="Genomic_DNA"/>
</dbReference>
<dbReference type="RefSeq" id="WP_336405390.1">
    <property type="nucleotide sequence ID" value="NZ_JBAPLU010000018.1"/>
</dbReference>
<dbReference type="Gene3D" id="3.20.20.370">
    <property type="entry name" value="Glycoside hydrolase/deacetylase"/>
    <property type="match status" value="1"/>
</dbReference>
<comment type="caution">
    <text evidence="4">The sequence shown here is derived from an EMBL/GenBank/DDBJ whole genome shotgun (WGS) entry which is preliminary data.</text>
</comment>
<dbReference type="GO" id="GO:0016787">
    <property type="term" value="F:hydrolase activity"/>
    <property type="evidence" value="ECO:0007669"/>
    <property type="project" value="UniProtKB-KW"/>
</dbReference>
<dbReference type="EC" id="3.-.-.-" evidence="4"/>
<comment type="subcellular location">
    <subcellularLocation>
        <location evidence="1">Secreted</location>
    </subcellularLocation>
</comment>
<dbReference type="InterPro" id="IPR011330">
    <property type="entry name" value="Glyco_hydro/deAcase_b/a-brl"/>
</dbReference>
<organism evidence="4 5">
    <name type="scientific">Klenkia sesuvii</name>
    <dbReference type="NCBI Taxonomy" id="3103137"/>
    <lineage>
        <taxon>Bacteria</taxon>
        <taxon>Bacillati</taxon>
        <taxon>Actinomycetota</taxon>
        <taxon>Actinomycetes</taxon>
        <taxon>Geodermatophilales</taxon>
        <taxon>Geodermatophilaceae</taxon>
        <taxon>Klenkia</taxon>
    </lineage>
</organism>
<keyword evidence="2" id="KW-0732">Signal</keyword>
<feature type="domain" description="NodB homology" evidence="3">
    <location>
        <begin position="59"/>
        <end position="252"/>
    </location>
</feature>
<evidence type="ECO:0000313" key="5">
    <source>
        <dbReference type="Proteomes" id="UP001361570"/>
    </source>
</evidence>
<evidence type="ECO:0000256" key="2">
    <source>
        <dbReference type="ARBA" id="ARBA00022729"/>
    </source>
</evidence>
<keyword evidence="5" id="KW-1185">Reference proteome</keyword>
<evidence type="ECO:0000259" key="3">
    <source>
        <dbReference type="PROSITE" id="PS51677"/>
    </source>
</evidence>
<dbReference type="Pfam" id="PF01522">
    <property type="entry name" value="Polysacc_deac_1"/>
    <property type="match status" value="1"/>
</dbReference>